<gene>
    <name evidence="1" type="ORF">FH603_1250</name>
</gene>
<accession>A0ABR6W3F5</accession>
<name>A0ABR6W3F5_9BACT</name>
<protein>
    <submittedName>
        <fullName evidence="1">Uncharacterized protein</fullName>
    </submittedName>
</protein>
<reference evidence="1 2" key="1">
    <citation type="submission" date="2019-06" db="EMBL/GenBank/DDBJ databases">
        <title>Spirosoma utsteinense sp. nov. isolated from Antarctic ice-free soils.</title>
        <authorList>
            <person name="Tahon G."/>
        </authorList>
    </citation>
    <scope>NUCLEOTIDE SEQUENCE [LARGE SCALE GENOMIC DNA]</scope>
    <source>
        <strain evidence="1 2">LMG 31447</strain>
    </source>
</reference>
<dbReference type="EMBL" id="VFIA01000006">
    <property type="protein sequence ID" value="MBC3790759.1"/>
    <property type="molecule type" value="Genomic_DNA"/>
</dbReference>
<sequence>MRKYQGLMECMLLGLLIKSCLTNQRNSPGTEKAAALTKTTSAYWGESARARIPLGGQPNPGDVAEGALFI</sequence>
<proteinExistence type="predicted"/>
<comment type="caution">
    <text evidence="1">The sequence shown here is derived from an EMBL/GenBank/DDBJ whole genome shotgun (WGS) entry which is preliminary data.</text>
</comment>
<evidence type="ECO:0000313" key="2">
    <source>
        <dbReference type="Proteomes" id="UP000700732"/>
    </source>
</evidence>
<keyword evidence="2" id="KW-1185">Reference proteome</keyword>
<organism evidence="1 2">
    <name type="scientific">Spirosoma utsteinense</name>
    <dbReference type="NCBI Taxonomy" id="2585773"/>
    <lineage>
        <taxon>Bacteria</taxon>
        <taxon>Pseudomonadati</taxon>
        <taxon>Bacteroidota</taxon>
        <taxon>Cytophagia</taxon>
        <taxon>Cytophagales</taxon>
        <taxon>Cytophagaceae</taxon>
        <taxon>Spirosoma</taxon>
    </lineage>
</organism>
<dbReference type="Proteomes" id="UP000700732">
    <property type="component" value="Unassembled WGS sequence"/>
</dbReference>
<dbReference type="RefSeq" id="WP_186736583.1">
    <property type="nucleotide sequence ID" value="NZ_VFIA01000006.1"/>
</dbReference>
<evidence type="ECO:0000313" key="1">
    <source>
        <dbReference type="EMBL" id="MBC3790759.1"/>
    </source>
</evidence>